<evidence type="ECO:0000256" key="5">
    <source>
        <dbReference type="ARBA" id="ARBA00022617"/>
    </source>
</evidence>
<dbReference type="Proteomes" id="UP000825002">
    <property type="component" value="Unassembled WGS sequence"/>
</dbReference>
<keyword evidence="15" id="KW-1185">Reference proteome</keyword>
<evidence type="ECO:0000256" key="8">
    <source>
        <dbReference type="ARBA" id="ARBA00022946"/>
    </source>
</evidence>
<gene>
    <name evidence="14" type="primary">COX5A</name>
    <name evidence="14" type="ORF">GZH46_00662</name>
</gene>
<evidence type="ECO:0000256" key="9">
    <source>
        <dbReference type="ARBA" id="ARBA00023004"/>
    </source>
</evidence>
<dbReference type="PANTHER" id="PTHR14200">
    <property type="entry name" value="CYTOCHROME C OXIDASE POLYPEPTIDE"/>
    <property type="match status" value="1"/>
</dbReference>
<evidence type="ECO:0000313" key="15">
    <source>
        <dbReference type="Proteomes" id="UP000825002"/>
    </source>
</evidence>
<sequence>MLSNIIRSGARIAVFASRTTGLPSRIGQEYPGVRVTTNQIRAKVYLPNPGAMYPKEGVEETDEEFDARFEAYFNRPDIDGWEIRKGINELHGYDLVPEPKIIIAALKACRRVNDHSLAVRYLEAIKKKCSNDKEIYPYILSEIKPTIDELGISTPEMLGYSEPELALGDPYRCSMLDK</sequence>
<dbReference type="Gene3D" id="1.25.40.40">
    <property type="entry name" value="Cytochrome c oxidase, subunit Va/VI"/>
    <property type="match status" value="1"/>
</dbReference>
<keyword evidence="10 13" id="KW-0496">Mitochondrion</keyword>
<dbReference type="CDD" id="cd00923">
    <property type="entry name" value="Cyt_c_Oxidase_Va"/>
    <property type="match status" value="1"/>
</dbReference>
<keyword evidence="8 13" id="KW-0809">Transit peptide</keyword>
<dbReference type="Pfam" id="PF02284">
    <property type="entry name" value="COX5A"/>
    <property type="match status" value="1"/>
</dbReference>
<name>A0ABQ7SBJ6_9ACAR</name>
<dbReference type="EMBL" id="JAIFTH010000076">
    <property type="protein sequence ID" value="KAG9510790.1"/>
    <property type="molecule type" value="Genomic_DNA"/>
</dbReference>
<comment type="pathway">
    <text evidence="2 13">Energy metabolism; oxidative phosphorylation.</text>
</comment>
<accession>A0ABQ7SBJ6</accession>
<keyword evidence="6 13" id="KW-0479">Metal-binding</keyword>
<evidence type="ECO:0000256" key="3">
    <source>
        <dbReference type="ARBA" id="ARBA00007972"/>
    </source>
</evidence>
<feature type="non-terminal residue" evidence="14">
    <location>
        <position position="1"/>
    </location>
</feature>
<evidence type="ECO:0000256" key="1">
    <source>
        <dbReference type="ARBA" id="ARBA00004443"/>
    </source>
</evidence>
<comment type="subcellular location">
    <subcellularLocation>
        <location evidence="1 13">Mitochondrion inner membrane</location>
        <topology evidence="1 13">Peripheral membrane protein</topology>
        <orientation evidence="1 13">Matrix side</orientation>
    </subcellularLocation>
</comment>
<evidence type="ECO:0000256" key="13">
    <source>
        <dbReference type="RuleBase" id="RU368103"/>
    </source>
</evidence>
<evidence type="ECO:0000256" key="2">
    <source>
        <dbReference type="ARBA" id="ARBA00004673"/>
    </source>
</evidence>
<evidence type="ECO:0000256" key="10">
    <source>
        <dbReference type="ARBA" id="ARBA00023128"/>
    </source>
</evidence>
<evidence type="ECO:0000313" key="14">
    <source>
        <dbReference type="EMBL" id="KAG9510790.1"/>
    </source>
</evidence>
<keyword evidence="9 13" id="KW-0408">Iron</keyword>
<comment type="function">
    <text evidence="13">Component of the cytochrome c oxidase, the last enzyme in the mitochondrial electron transport chain which drives oxidative phosphorylation. The respiratory chain contains 3 multisubunit complexes succinate dehydrogenase (complex II, CII), ubiquinol-cytochrome c oxidoreductase (cytochrome b-c1 complex, complex III, CIII) and cytochrome c oxidase (complex IV, CIV), that cooperate to transfer electrons derived from NADH and succinate to molecular oxygen, creating an electrochemical gradient over the inner membrane that drives transmembrane transport and the ATP synthase. Cytochrome c oxidase is the component of the respiratory chain that catalyzes the reduction of oxygen to water. Electrons originating from reduced cytochrome c in the intermembrane space (IMS) are transferred via the dinuclear copper A center (CU(A)) of subunit 2 and heme A of subunit 1 to the active site in subunit 1, a binuclear center (BNC) formed by heme A3 and copper B (CU(B)). The BNC reduces molecular oxygen to 2 water molecules using 4 electrons from cytochrome c in the IMS and 4 protons from the mitochondrial matrix.</text>
</comment>
<evidence type="ECO:0000256" key="11">
    <source>
        <dbReference type="ARBA" id="ARBA00023136"/>
    </source>
</evidence>
<organism evidence="14 15">
    <name type="scientific">Fragariocoptes setiger</name>
    <dbReference type="NCBI Taxonomy" id="1670756"/>
    <lineage>
        <taxon>Eukaryota</taxon>
        <taxon>Metazoa</taxon>
        <taxon>Ecdysozoa</taxon>
        <taxon>Arthropoda</taxon>
        <taxon>Chelicerata</taxon>
        <taxon>Arachnida</taxon>
        <taxon>Acari</taxon>
        <taxon>Acariformes</taxon>
        <taxon>Trombidiformes</taxon>
        <taxon>Prostigmata</taxon>
        <taxon>Eupodina</taxon>
        <taxon>Eriophyoidea</taxon>
        <taxon>Phytoptidae</taxon>
        <taxon>Fragariocoptes</taxon>
    </lineage>
</organism>
<comment type="caution">
    <text evidence="14">The sequence shown here is derived from an EMBL/GenBank/DDBJ whole genome shotgun (WGS) entry which is preliminary data.</text>
</comment>
<evidence type="ECO:0000256" key="6">
    <source>
        <dbReference type="ARBA" id="ARBA00022723"/>
    </source>
</evidence>
<reference evidence="14 15" key="1">
    <citation type="submission" date="2020-10" db="EMBL/GenBank/DDBJ databases">
        <authorList>
            <person name="Klimov P.B."/>
            <person name="Dyachkov S.M."/>
            <person name="Chetverikov P.E."/>
        </authorList>
    </citation>
    <scope>NUCLEOTIDE SEQUENCE [LARGE SCALE GENOMIC DNA]</scope>
    <source>
        <strain evidence="14">BMOC 18-1129-001#AD2665</strain>
        <tissue evidence="14">Entire mites</tissue>
    </source>
</reference>
<comment type="subunit">
    <text evidence="13">Component of the cytochrome c oxidase (complex IV, CIV), a multisubunit enzyme composed of a catalytic core of 3 subunits and several supernumerary subunits. The complex exists as a monomer or a dimer and forms supercomplexes (SCs) in the inner mitochondrial membrane with ubiquinol-cytochrome c oxidoreductase (cytochrome b-c1 complex, complex III, CIII).</text>
</comment>
<dbReference type="SUPFAM" id="SSF48479">
    <property type="entry name" value="Cytochrome c oxidase subunit E"/>
    <property type="match status" value="1"/>
</dbReference>
<evidence type="ECO:0000256" key="4">
    <source>
        <dbReference type="ARBA" id="ARBA00021968"/>
    </source>
</evidence>
<keyword evidence="7 13" id="KW-0999">Mitochondrion inner membrane</keyword>
<proteinExistence type="inferred from homology"/>
<protein>
    <recommendedName>
        <fullName evidence="4 13">Cytochrome c oxidase subunit 5A, mitochondrial</fullName>
    </recommendedName>
    <alternativeName>
        <fullName evidence="12 13">Cytochrome c oxidase polypeptide Va</fullName>
    </alternativeName>
</protein>
<keyword evidence="11 13" id="KW-0472">Membrane</keyword>
<dbReference type="PANTHER" id="PTHR14200:SF11">
    <property type="entry name" value="CYTOCHROME C OXIDASE SUBUNIT 5A, MITOCHONDRIAL"/>
    <property type="match status" value="1"/>
</dbReference>
<keyword evidence="5 13" id="KW-0349">Heme</keyword>
<dbReference type="InterPro" id="IPR036545">
    <property type="entry name" value="Cyt_c_oxidase_su5A/6_sf"/>
</dbReference>
<evidence type="ECO:0000256" key="12">
    <source>
        <dbReference type="ARBA" id="ARBA00031049"/>
    </source>
</evidence>
<dbReference type="InterPro" id="IPR003204">
    <property type="entry name" value="Cyt_c_oxidase_su5A/6"/>
</dbReference>
<evidence type="ECO:0000256" key="7">
    <source>
        <dbReference type="ARBA" id="ARBA00022792"/>
    </source>
</evidence>
<comment type="similarity">
    <text evidence="3 13">Belongs to the cytochrome c oxidase subunit 5A family.</text>
</comment>